<dbReference type="Gene3D" id="3.40.50.720">
    <property type="entry name" value="NAD(P)-binding Rossmann-like Domain"/>
    <property type="match status" value="1"/>
</dbReference>
<dbReference type="EMBL" id="NRSD01000001">
    <property type="protein sequence ID" value="MBK1643536.1"/>
    <property type="molecule type" value="Genomic_DNA"/>
</dbReference>
<reference evidence="3 4" key="1">
    <citation type="journal article" date="2020" name="Microorganisms">
        <title>Osmotic Adaptation and Compatible Solute Biosynthesis of Phototrophic Bacteria as Revealed from Genome Analyses.</title>
        <authorList>
            <person name="Imhoff J.F."/>
            <person name="Rahn T."/>
            <person name="Kunzel S."/>
            <person name="Keller A."/>
            <person name="Neulinger S.C."/>
        </authorList>
    </citation>
    <scope>NUCLEOTIDE SEQUENCE [LARGE SCALE GENOMIC DNA]</scope>
    <source>
        <strain evidence="3 4">DSM 21303</strain>
    </source>
</reference>
<proteinExistence type="inferred from homology"/>
<dbReference type="RefSeq" id="WP_200386289.1">
    <property type="nucleotide sequence ID" value="NZ_NRSD01000001.1"/>
</dbReference>
<comment type="caution">
    <text evidence="3">The sequence shown here is derived from an EMBL/GenBank/DDBJ whole genome shotgun (WGS) entry which is preliminary data.</text>
</comment>
<dbReference type="PANTHER" id="PTHR42760">
    <property type="entry name" value="SHORT-CHAIN DEHYDROGENASES/REDUCTASES FAMILY MEMBER"/>
    <property type="match status" value="1"/>
</dbReference>
<sequence>MQAFADKTVFITGAAGNLGRATAVAFAREGARLALVDKDQQALQAARDTLPKDGQFEIFATDLLDPTAVSAMVEAVRQRFQRLDVIANIAGGFDMGPAVHETTDAQWDFMMDLNLRSLFNCCRAVIPVLLESGSGRILNVSARAAKHGVGHMAPYCASKAAVITLTESLSEELKHQGITVNCILPGTIDTPQNRAAMPDANHATWVPLDAIADVILFLSSAAARGVTGAAIPVYGRS</sequence>
<protein>
    <submittedName>
        <fullName evidence="3">3-oxoacyl-ACP reductase</fullName>
    </submittedName>
</protein>
<dbReference type="GO" id="GO:0030497">
    <property type="term" value="P:fatty acid elongation"/>
    <property type="evidence" value="ECO:0007669"/>
    <property type="project" value="TreeGrafter"/>
</dbReference>
<keyword evidence="4" id="KW-1185">Reference proteome</keyword>
<dbReference type="PRINTS" id="PR00080">
    <property type="entry name" value="SDRFAMILY"/>
</dbReference>
<dbReference type="AlphaFoldDB" id="A0A9X1B835"/>
<evidence type="ECO:0000313" key="3">
    <source>
        <dbReference type="EMBL" id="MBK1643536.1"/>
    </source>
</evidence>
<evidence type="ECO:0000313" key="4">
    <source>
        <dbReference type="Proteomes" id="UP001138802"/>
    </source>
</evidence>
<dbReference type="Pfam" id="PF00106">
    <property type="entry name" value="adh_short"/>
    <property type="match status" value="1"/>
</dbReference>
<dbReference type="InterPro" id="IPR020904">
    <property type="entry name" value="Sc_DH/Rdtase_CS"/>
</dbReference>
<dbReference type="PRINTS" id="PR00081">
    <property type="entry name" value="GDHRDH"/>
</dbReference>
<name>A0A9X1B835_9GAMM</name>
<dbReference type="InterPro" id="IPR036291">
    <property type="entry name" value="NAD(P)-bd_dom_sf"/>
</dbReference>
<dbReference type="FunFam" id="3.40.50.720:FF:000084">
    <property type="entry name" value="Short-chain dehydrogenase reductase"/>
    <property type="match status" value="1"/>
</dbReference>
<accession>A0A9X1B835</accession>
<evidence type="ECO:0000256" key="1">
    <source>
        <dbReference type="ARBA" id="ARBA00006484"/>
    </source>
</evidence>
<dbReference type="Proteomes" id="UP001138802">
    <property type="component" value="Unassembled WGS sequence"/>
</dbReference>
<dbReference type="CDD" id="cd05233">
    <property type="entry name" value="SDR_c"/>
    <property type="match status" value="1"/>
</dbReference>
<dbReference type="PROSITE" id="PS00061">
    <property type="entry name" value="ADH_SHORT"/>
    <property type="match status" value="1"/>
</dbReference>
<organism evidence="3 4">
    <name type="scientific">Thiocapsa imhoffii</name>
    <dbReference type="NCBI Taxonomy" id="382777"/>
    <lineage>
        <taxon>Bacteria</taxon>
        <taxon>Pseudomonadati</taxon>
        <taxon>Pseudomonadota</taxon>
        <taxon>Gammaproteobacteria</taxon>
        <taxon>Chromatiales</taxon>
        <taxon>Chromatiaceae</taxon>
        <taxon>Thiocapsa</taxon>
    </lineage>
</organism>
<comment type="similarity">
    <text evidence="1 2">Belongs to the short-chain dehydrogenases/reductases (SDR) family.</text>
</comment>
<dbReference type="PANTHER" id="PTHR42760:SF135">
    <property type="entry name" value="BLL7886 PROTEIN"/>
    <property type="match status" value="1"/>
</dbReference>
<dbReference type="InterPro" id="IPR002347">
    <property type="entry name" value="SDR_fam"/>
</dbReference>
<evidence type="ECO:0000256" key="2">
    <source>
        <dbReference type="RuleBase" id="RU000363"/>
    </source>
</evidence>
<dbReference type="GO" id="GO:0016616">
    <property type="term" value="F:oxidoreductase activity, acting on the CH-OH group of donors, NAD or NADP as acceptor"/>
    <property type="evidence" value="ECO:0007669"/>
    <property type="project" value="TreeGrafter"/>
</dbReference>
<gene>
    <name evidence="3" type="ORF">CKO25_02450</name>
</gene>
<dbReference type="SUPFAM" id="SSF51735">
    <property type="entry name" value="NAD(P)-binding Rossmann-fold domains"/>
    <property type="match status" value="1"/>
</dbReference>